<keyword evidence="2" id="KW-1185">Reference proteome</keyword>
<protein>
    <submittedName>
        <fullName evidence="1">Uncharacterized protein</fullName>
    </submittedName>
</protein>
<dbReference type="OrthoDB" id="2082444at2"/>
<evidence type="ECO:0000313" key="2">
    <source>
        <dbReference type="Proteomes" id="UP000095209"/>
    </source>
</evidence>
<dbReference type="STRING" id="1305675.BFG57_09065"/>
<dbReference type="AlphaFoldDB" id="A0A1E5LJE9"/>
<name>A0A1E5LJE9_9BACI</name>
<reference evidence="1 2" key="1">
    <citation type="submission" date="2016-08" db="EMBL/GenBank/DDBJ databases">
        <title>Genome of Bacillus solimangrovi GH2-4.</title>
        <authorList>
            <person name="Lim S."/>
            <person name="Kim B.-C."/>
        </authorList>
    </citation>
    <scope>NUCLEOTIDE SEQUENCE [LARGE SCALE GENOMIC DNA]</scope>
    <source>
        <strain evidence="1 2">GH2-4</strain>
    </source>
</reference>
<evidence type="ECO:0000313" key="1">
    <source>
        <dbReference type="EMBL" id="OEH94191.1"/>
    </source>
</evidence>
<dbReference type="EMBL" id="MJEH01000004">
    <property type="protein sequence ID" value="OEH94191.1"/>
    <property type="molecule type" value="Genomic_DNA"/>
</dbReference>
<dbReference type="InterPro" id="IPR058705">
    <property type="entry name" value="A_ENA"/>
</dbReference>
<proteinExistence type="predicted"/>
<dbReference type="RefSeq" id="WP_069715754.1">
    <property type="nucleotide sequence ID" value="NZ_MJEH01000004.1"/>
</dbReference>
<organism evidence="1 2">
    <name type="scientific">Bacillus solimangrovi</name>
    <dbReference type="NCBI Taxonomy" id="1305675"/>
    <lineage>
        <taxon>Bacteria</taxon>
        <taxon>Bacillati</taxon>
        <taxon>Bacillota</taxon>
        <taxon>Bacilli</taxon>
        <taxon>Bacillales</taxon>
        <taxon>Bacillaceae</taxon>
        <taxon>Bacillus</taxon>
    </lineage>
</organism>
<sequence>MGMPNFPEDFNGLPDFEKNNVLLYLLASVGSEELALAHIMNAEGEKIQAAVAAFNDDCLTIDDLLSVNDNVNDVLKTVIKKEMLLQFKVENIQQLFDTVEDC</sequence>
<gene>
    <name evidence="1" type="ORF">BFG57_09065</name>
</gene>
<dbReference type="Pfam" id="PF26595">
    <property type="entry name" value="A_ENA"/>
    <property type="match status" value="1"/>
</dbReference>
<accession>A0A1E5LJE9</accession>
<comment type="caution">
    <text evidence="1">The sequence shown here is derived from an EMBL/GenBank/DDBJ whole genome shotgun (WGS) entry which is preliminary data.</text>
</comment>
<dbReference type="Proteomes" id="UP000095209">
    <property type="component" value="Unassembled WGS sequence"/>
</dbReference>